<dbReference type="GO" id="GO:0008270">
    <property type="term" value="F:zinc ion binding"/>
    <property type="evidence" value="ECO:0007669"/>
    <property type="project" value="UniProtKB-KW"/>
</dbReference>
<name>A0A7D9EAL5_PARCT</name>
<comment type="cofactor">
    <cofactor evidence="1">
        <name>a divalent metal cation</name>
        <dbReference type="ChEBI" id="CHEBI:60240"/>
    </cofactor>
</comment>
<dbReference type="Pfam" id="PF05485">
    <property type="entry name" value="THAP"/>
    <property type="match status" value="1"/>
</dbReference>
<sequence>MAKFMPYDVQLCYNREIYTARSDDNNMAISTVSSYEKLDYNKPCVRALYSFQMPKNCCVPHCTKKGYVEGGEKISYFKFPQEKHLFDEWIRAIRRDVGRHFKVTDNTRVCSRHFKDGDFEISLTGRRTLRDGAVPSRFEWKTASPKKRKSPAKSRSNIQFIDPDSDSDELAGQSSSHLEEDVTGPEREETNAFETELNELKTRVEDLTERCTNSERKVFCFSRFYNDNNSFQFYTGFPDVKLFDALYEFCNPGEHGENISYWHSATTSEGSTSSDFSTKQGRPRILHPKEELFITLCRLRQGFPEEHLAHLYGVSQSTISRIIVTWVNFLYLKLKDVPMWPSRELVDKYMPEQFKEKFPSTRVIIDCTEIKCQMPSSLLLNSELFSSYKNNATLKCLVGITPGGAMSFVSQLYTGHISDREIVMRSGFLDQQFNNGDSVMADKGFTIDDLLPPGVGLNIPPFLGMQGQMSAEDVVKTQSIASLRVHVERAINKIKNFKIWDGIVPLNLFGVVNQMWTVCAVLCNLQKPIISI</sequence>
<dbReference type="InterPro" id="IPR027806">
    <property type="entry name" value="HARBI1_dom"/>
</dbReference>
<evidence type="ECO:0000256" key="1">
    <source>
        <dbReference type="ARBA" id="ARBA00001968"/>
    </source>
</evidence>
<dbReference type="Gene3D" id="6.20.210.20">
    <property type="entry name" value="THAP domain"/>
    <property type="match status" value="1"/>
</dbReference>
<evidence type="ECO:0000313" key="7">
    <source>
        <dbReference type="EMBL" id="CAB4005626.1"/>
    </source>
</evidence>
<dbReference type="Pfam" id="PF13613">
    <property type="entry name" value="HTH_Tnp_4"/>
    <property type="match status" value="1"/>
</dbReference>
<organism evidence="7 8">
    <name type="scientific">Paramuricea clavata</name>
    <name type="common">Red gorgonian</name>
    <name type="synonym">Violescent sea-whip</name>
    <dbReference type="NCBI Taxonomy" id="317549"/>
    <lineage>
        <taxon>Eukaryota</taxon>
        <taxon>Metazoa</taxon>
        <taxon>Cnidaria</taxon>
        <taxon>Anthozoa</taxon>
        <taxon>Octocorallia</taxon>
        <taxon>Malacalcyonacea</taxon>
        <taxon>Plexauridae</taxon>
        <taxon>Paramuricea</taxon>
    </lineage>
</organism>
<proteinExistence type="predicted"/>
<dbReference type="EMBL" id="CACRXK020005253">
    <property type="protein sequence ID" value="CAB4005626.1"/>
    <property type="molecule type" value="Genomic_DNA"/>
</dbReference>
<feature type="compositionally biased region" description="Basic and acidic residues" evidence="6">
    <location>
        <begin position="177"/>
        <end position="190"/>
    </location>
</feature>
<dbReference type="Proteomes" id="UP001152795">
    <property type="component" value="Unassembled WGS sequence"/>
</dbReference>
<evidence type="ECO:0000256" key="6">
    <source>
        <dbReference type="SAM" id="MobiDB-lite"/>
    </source>
</evidence>
<dbReference type="SMART" id="SM00692">
    <property type="entry name" value="DM3"/>
    <property type="match status" value="1"/>
</dbReference>
<dbReference type="GO" id="GO:0003677">
    <property type="term" value="F:DNA binding"/>
    <property type="evidence" value="ECO:0007669"/>
    <property type="project" value="UniProtKB-UniRule"/>
</dbReference>
<gene>
    <name evidence="7" type="ORF">PACLA_8A079294</name>
</gene>
<feature type="region of interest" description="Disordered" evidence="6">
    <location>
        <begin position="140"/>
        <end position="193"/>
    </location>
</feature>
<dbReference type="PANTHER" id="PTHR23080">
    <property type="entry name" value="THAP DOMAIN PROTEIN"/>
    <property type="match status" value="1"/>
</dbReference>
<dbReference type="PANTHER" id="PTHR23080:SF133">
    <property type="entry name" value="SI:CH211-262I1.5-RELATED"/>
    <property type="match status" value="1"/>
</dbReference>
<dbReference type="OrthoDB" id="5954880at2759"/>
<dbReference type="SUPFAM" id="SSF57716">
    <property type="entry name" value="Glucocorticoid receptor-like (DNA-binding domain)"/>
    <property type="match status" value="1"/>
</dbReference>
<keyword evidence="8" id="KW-1185">Reference proteome</keyword>
<evidence type="ECO:0000313" key="8">
    <source>
        <dbReference type="Proteomes" id="UP001152795"/>
    </source>
</evidence>
<dbReference type="AlphaFoldDB" id="A0A7D9EAL5"/>
<protein>
    <submittedName>
        <fullName evidence="7">THAP domain-containing 6</fullName>
    </submittedName>
</protein>
<evidence type="ECO:0000256" key="5">
    <source>
        <dbReference type="ARBA" id="ARBA00023125"/>
    </source>
</evidence>
<dbReference type="InterPro" id="IPR006612">
    <property type="entry name" value="THAP_Znf"/>
</dbReference>
<dbReference type="InterPro" id="IPR027805">
    <property type="entry name" value="Transposase_HTH_dom"/>
</dbReference>
<dbReference type="Pfam" id="PF13359">
    <property type="entry name" value="DDE_Tnp_4"/>
    <property type="match status" value="1"/>
</dbReference>
<evidence type="ECO:0000256" key="2">
    <source>
        <dbReference type="ARBA" id="ARBA00022723"/>
    </source>
</evidence>
<dbReference type="InterPro" id="IPR038441">
    <property type="entry name" value="THAP_Znf_sf"/>
</dbReference>
<keyword evidence="5" id="KW-0238">DNA-binding</keyword>
<dbReference type="PROSITE" id="PS50950">
    <property type="entry name" value="ZF_THAP"/>
    <property type="match status" value="1"/>
</dbReference>
<evidence type="ECO:0000256" key="4">
    <source>
        <dbReference type="ARBA" id="ARBA00022833"/>
    </source>
</evidence>
<reference evidence="7" key="1">
    <citation type="submission" date="2020-04" db="EMBL/GenBank/DDBJ databases">
        <authorList>
            <person name="Alioto T."/>
            <person name="Alioto T."/>
            <person name="Gomez Garrido J."/>
        </authorList>
    </citation>
    <scope>NUCLEOTIDE SEQUENCE</scope>
    <source>
        <strain evidence="7">A484AB</strain>
    </source>
</reference>
<keyword evidence="2" id="KW-0479">Metal-binding</keyword>
<comment type="caution">
    <text evidence="7">The sequence shown here is derived from an EMBL/GenBank/DDBJ whole genome shotgun (WGS) entry which is preliminary data.</text>
</comment>
<keyword evidence="3" id="KW-0863">Zinc-finger</keyword>
<accession>A0A7D9EAL5</accession>
<keyword evidence="4" id="KW-0862">Zinc</keyword>
<evidence type="ECO:0000256" key="3">
    <source>
        <dbReference type="ARBA" id="ARBA00022771"/>
    </source>
</evidence>
<dbReference type="SMART" id="SM00980">
    <property type="entry name" value="THAP"/>
    <property type="match status" value="1"/>
</dbReference>